<organism evidence="1 2">
    <name type="scientific">Thalictrum thalictroides</name>
    <name type="common">Rue-anemone</name>
    <name type="synonym">Anemone thalictroides</name>
    <dbReference type="NCBI Taxonomy" id="46969"/>
    <lineage>
        <taxon>Eukaryota</taxon>
        <taxon>Viridiplantae</taxon>
        <taxon>Streptophyta</taxon>
        <taxon>Embryophyta</taxon>
        <taxon>Tracheophyta</taxon>
        <taxon>Spermatophyta</taxon>
        <taxon>Magnoliopsida</taxon>
        <taxon>Ranunculales</taxon>
        <taxon>Ranunculaceae</taxon>
        <taxon>Thalictroideae</taxon>
        <taxon>Thalictrum</taxon>
    </lineage>
</organism>
<proteinExistence type="predicted"/>
<dbReference type="PANTHER" id="PTHR33116:SF86">
    <property type="entry name" value="REVERSE TRANSCRIPTASE DOMAIN-CONTAINING PROTEIN"/>
    <property type="match status" value="1"/>
</dbReference>
<comment type="caution">
    <text evidence="1">The sequence shown here is derived from an EMBL/GenBank/DDBJ whole genome shotgun (WGS) entry which is preliminary data.</text>
</comment>
<name>A0A7J6XAL4_THATH</name>
<sequence length="71" mass="8141">MQSRMATWKASMLSQFGRSVRIKAVAESIPVYTMSTFIMPVSFTSKLGSITRNFWWNGSKEGKAVNLYKWD</sequence>
<accession>A0A7J6XAL4</accession>
<dbReference type="EMBL" id="JABWDY010003986">
    <property type="protein sequence ID" value="KAF5205490.1"/>
    <property type="molecule type" value="Genomic_DNA"/>
</dbReference>
<evidence type="ECO:0000313" key="1">
    <source>
        <dbReference type="EMBL" id="KAF5205490.1"/>
    </source>
</evidence>
<dbReference type="PANTHER" id="PTHR33116">
    <property type="entry name" value="REVERSE TRANSCRIPTASE ZINC-BINDING DOMAIN-CONTAINING PROTEIN-RELATED-RELATED"/>
    <property type="match status" value="1"/>
</dbReference>
<protein>
    <submittedName>
        <fullName evidence="1">Uncharacterized protein</fullName>
    </submittedName>
</protein>
<dbReference type="Proteomes" id="UP000554482">
    <property type="component" value="Unassembled WGS sequence"/>
</dbReference>
<feature type="non-terminal residue" evidence="1">
    <location>
        <position position="71"/>
    </location>
</feature>
<evidence type="ECO:0000313" key="2">
    <source>
        <dbReference type="Proteomes" id="UP000554482"/>
    </source>
</evidence>
<keyword evidence="2" id="KW-1185">Reference proteome</keyword>
<dbReference type="OrthoDB" id="1938246at2759"/>
<dbReference type="AlphaFoldDB" id="A0A7J6XAL4"/>
<reference evidence="1 2" key="1">
    <citation type="submission" date="2020-06" db="EMBL/GenBank/DDBJ databases">
        <title>Transcriptomic and genomic resources for Thalictrum thalictroides and T. hernandezii: Facilitating candidate gene discovery in an emerging model plant lineage.</title>
        <authorList>
            <person name="Arias T."/>
            <person name="Riano-Pachon D.M."/>
            <person name="Di Stilio V.S."/>
        </authorList>
    </citation>
    <scope>NUCLEOTIDE SEQUENCE [LARGE SCALE GENOMIC DNA]</scope>
    <source>
        <strain evidence="2">cv. WT478/WT964</strain>
        <tissue evidence="1">Leaves</tissue>
    </source>
</reference>
<gene>
    <name evidence="1" type="ORF">FRX31_004923</name>
</gene>